<dbReference type="PANTHER" id="PTHR24305:SF161">
    <property type="entry name" value="P450, PUTATIVE (EUROFUNG)-RELATED"/>
    <property type="match status" value="1"/>
</dbReference>
<dbReference type="Gene3D" id="1.10.630.10">
    <property type="entry name" value="Cytochrome P450"/>
    <property type="match status" value="1"/>
</dbReference>
<name>A0ABQ8FXQ9_9PEZI</name>
<evidence type="ECO:0000313" key="3">
    <source>
        <dbReference type="Proteomes" id="UP000774617"/>
    </source>
</evidence>
<comment type="caution">
    <text evidence="2">The sequence shown here is derived from an EMBL/GenBank/DDBJ whole genome shotgun (WGS) entry which is preliminary data.</text>
</comment>
<accession>A0ABQ8FXQ9</accession>
<evidence type="ECO:0000256" key="1">
    <source>
        <dbReference type="SAM" id="Phobius"/>
    </source>
</evidence>
<keyword evidence="1" id="KW-1133">Transmembrane helix</keyword>
<keyword evidence="1" id="KW-0472">Membrane</keyword>
<dbReference type="Proteomes" id="UP000774617">
    <property type="component" value="Unassembled WGS sequence"/>
</dbReference>
<sequence length="346" mass="38320">MAMASSDQAGVGLASTFSSHYVLALLFGGIAAFYFTIAISRIYFHPLSKFPGPRIAAFSNLPYSVSYLGGRQPYDILKLHDKYGPVVRISPHELSFSTAQSWRDIYGQRVGRQPFIKSAFYDGGNFADQAHSIVSERDPAKHAAMRKYLSSAFSDRSLREQEHLVAKNVDASIQRLGVLGGKGNADGVDLTRWFNLLTFDIIGDLAFGESFGGIESGKTHSWIHVVLESMSQAILSDTLGRFPWLGRVYMKLNPAWLEKLMAGAKEHRDCTMSLLRRRLARNTDRKDFMAYLMQEKEEVSEVQLAAHASDFVIAGSETTATTLAVATYYVPVKESKSGSAPKSILR</sequence>
<dbReference type="InterPro" id="IPR036396">
    <property type="entry name" value="Cyt_P450_sf"/>
</dbReference>
<gene>
    <name evidence="2" type="ORF">B0J12DRAFT_277611</name>
</gene>
<organism evidence="2 3">
    <name type="scientific">Macrophomina phaseolina</name>
    <dbReference type="NCBI Taxonomy" id="35725"/>
    <lineage>
        <taxon>Eukaryota</taxon>
        <taxon>Fungi</taxon>
        <taxon>Dikarya</taxon>
        <taxon>Ascomycota</taxon>
        <taxon>Pezizomycotina</taxon>
        <taxon>Dothideomycetes</taxon>
        <taxon>Dothideomycetes incertae sedis</taxon>
        <taxon>Botryosphaeriales</taxon>
        <taxon>Botryosphaeriaceae</taxon>
        <taxon>Macrophomina</taxon>
    </lineage>
</organism>
<keyword evidence="3" id="KW-1185">Reference proteome</keyword>
<feature type="transmembrane region" description="Helical" evidence="1">
    <location>
        <begin position="20"/>
        <end position="44"/>
    </location>
</feature>
<reference evidence="2 3" key="1">
    <citation type="journal article" date="2021" name="Nat. Commun.">
        <title>Genetic determinants of endophytism in the Arabidopsis root mycobiome.</title>
        <authorList>
            <person name="Mesny F."/>
            <person name="Miyauchi S."/>
            <person name="Thiergart T."/>
            <person name="Pickel B."/>
            <person name="Atanasova L."/>
            <person name="Karlsson M."/>
            <person name="Huettel B."/>
            <person name="Barry K.W."/>
            <person name="Haridas S."/>
            <person name="Chen C."/>
            <person name="Bauer D."/>
            <person name="Andreopoulos W."/>
            <person name="Pangilinan J."/>
            <person name="LaButti K."/>
            <person name="Riley R."/>
            <person name="Lipzen A."/>
            <person name="Clum A."/>
            <person name="Drula E."/>
            <person name="Henrissat B."/>
            <person name="Kohler A."/>
            <person name="Grigoriev I.V."/>
            <person name="Martin F.M."/>
            <person name="Hacquard S."/>
        </authorList>
    </citation>
    <scope>NUCLEOTIDE SEQUENCE [LARGE SCALE GENOMIC DNA]</scope>
    <source>
        <strain evidence="2 3">MPI-SDFR-AT-0080</strain>
    </source>
</reference>
<dbReference type="InterPro" id="IPR001128">
    <property type="entry name" value="Cyt_P450"/>
</dbReference>
<dbReference type="SUPFAM" id="SSF48264">
    <property type="entry name" value="Cytochrome P450"/>
    <property type="match status" value="1"/>
</dbReference>
<evidence type="ECO:0000313" key="2">
    <source>
        <dbReference type="EMBL" id="KAH7034012.1"/>
    </source>
</evidence>
<dbReference type="EMBL" id="JAGTJR010000038">
    <property type="protein sequence ID" value="KAH7034012.1"/>
    <property type="molecule type" value="Genomic_DNA"/>
</dbReference>
<dbReference type="PANTHER" id="PTHR24305">
    <property type="entry name" value="CYTOCHROME P450"/>
    <property type="match status" value="1"/>
</dbReference>
<protein>
    <submittedName>
        <fullName evidence="2">Cytochrome P450</fullName>
    </submittedName>
</protein>
<dbReference type="Pfam" id="PF00067">
    <property type="entry name" value="p450"/>
    <property type="match status" value="1"/>
</dbReference>
<keyword evidence="1" id="KW-0812">Transmembrane</keyword>
<proteinExistence type="predicted"/>
<dbReference type="InterPro" id="IPR050121">
    <property type="entry name" value="Cytochrome_P450_monoxygenase"/>
</dbReference>